<dbReference type="RefSeq" id="WP_002268688.1">
    <property type="nucleotide sequence ID" value="NZ_AHSR01000002.1"/>
</dbReference>
<evidence type="ECO:0000313" key="2">
    <source>
        <dbReference type="EMBL" id="EMC25745.1"/>
    </source>
</evidence>
<dbReference type="EMBL" id="AHSR01000002">
    <property type="protein sequence ID" value="EMC25745.1"/>
    <property type="molecule type" value="Genomic_DNA"/>
</dbReference>
<evidence type="ECO:0000313" key="3">
    <source>
        <dbReference type="Proteomes" id="UP000011676"/>
    </source>
</evidence>
<gene>
    <name evidence="2" type="ORF">SMU82_00435</name>
</gene>
<dbReference type="AlphaFoldDB" id="A0A829BSK4"/>
<sequence>MKNQIFKQNRDDCLVSWAFLAGILLYMVIRFGFLYFSLQLKLTNSLHQTINQHRSLLMAMDELLMLSTILFGCTFYSIRKRYFQNKKILTGLLMTNFTLLLISWLLIVVETGRLIYPINGLSAVIGDNLQTTLAEIYATWHLCDILLGLFIISWSGLLPHPFWKYSGVIIGLMQILCTYFGQGIKPIPLSMAIILSTIWLLKRWQHF</sequence>
<feature type="transmembrane region" description="Helical" evidence="1">
    <location>
        <begin position="187"/>
        <end position="204"/>
    </location>
</feature>
<proteinExistence type="predicted"/>
<feature type="transmembrane region" description="Helical" evidence="1">
    <location>
        <begin position="136"/>
        <end position="155"/>
    </location>
</feature>
<feature type="transmembrane region" description="Helical" evidence="1">
    <location>
        <begin position="56"/>
        <end position="76"/>
    </location>
</feature>
<reference evidence="2 3" key="1">
    <citation type="journal article" date="2013" name="Mol. Biol. Evol.">
        <title>Evolutionary and population genomics of the cavity causing bacteria Streptococcus mutans.</title>
        <authorList>
            <person name="Cornejo O.E."/>
            <person name="Lefebure T."/>
            <person name="Pavinski Bitar P.D."/>
            <person name="Lang P."/>
            <person name="Richards V.P."/>
            <person name="Eilertson K."/>
            <person name="Do T."/>
            <person name="Beighton D."/>
            <person name="Zeng L."/>
            <person name="Ahn S.J."/>
            <person name="Burne R.A."/>
            <person name="Siepel A."/>
            <person name="Bustamante C.D."/>
            <person name="Stanhope M.J."/>
        </authorList>
    </citation>
    <scope>NUCLEOTIDE SEQUENCE [LARGE SCALE GENOMIC DNA]</scope>
    <source>
        <strain evidence="2 3">SM6</strain>
    </source>
</reference>
<keyword evidence="1" id="KW-0812">Transmembrane</keyword>
<organism evidence="2 3">
    <name type="scientific">Streptococcus mutans SM6</name>
    <dbReference type="NCBI Taxonomy" id="857119"/>
    <lineage>
        <taxon>Bacteria</taxon>
        <taxon>Bacillati</taxon>
        <taxon>Bacillota</taxon>
        <taxon>Bacilli</taxon>
        <taxon>Lactobacillales</taxon>
        <taxon>Streptococcaceae</taxon>
        <taxon>Streptococcus</taxon>
    </lineage>
</organism>
<feature type="transmembrane region" description="Helical" evidence="1">
    <location>
        <begin position="12"/>
        <end position="36"/>
    </location>
</feature>
<feature type="transmembrane region" description="Helical" evidence="1">
    <location>
        <begin position="88"/>
        <end position="107"/>
    </location>
</feature>
<protein>
    <submittedName>
        <fullName evidence="2">Uncharacterized protein</fullName>
    </submittedName>
</protein>
<name>A0A829BSK4_STRMG</name>
<dbReference type="Proteomes" id="UP000011676">
    <property type="component" value="Unassembled WGS sequence"/>
</dbReference>
<evidence type="ECO:0000256" key="1">
    <source>
        <dbReference type="SAM" id="Phobius"/>
    </source>
</evidence>
<accession>A0A829BSK4</accession>
<comment type="caution">
    <text evidence="2">The sequence shown here is derived from an EMBL/GenBank/DDBJ whole genome shotgun (WGS) entry which is preliminary data.</text>
</comment>
<keyword evidence="1" id="KW-1133">Transmembrane helix</keyword>
<keyword evidence="1" id="KW-0472">Membrane</keyword>